<keyword evidence="4 10" id="KW-1133">Transmembrane helix</keyword>
<dbReference type="PROSITE" id="PS50262">
    <property type="entry name" value="G_PROTEIN_RECEP_F1_2"/>
    <property type="match status" value="1"/>
</dbReference>
<feature type="transmembrane region" description="Helical" evidence="10">
    <location>
        <begin position="247"/>
        <end position="266"/>
    </location>
</feature>
<protein>
    <recommendedName>
        <fullName evidence="11">G-protein coupled receptors family 1 profile domain-containing protein</fullName>
    </recommendedName>
</protein>
<dbReference type="AlphaFoldDB" id="A0A9W9YUV9"/>
<evidence type="ECO:0000259" key="11">
    <source>
        <dbReference type="PROSITE" id="PS50262"/>
    </source>
</evidence>
<evidence type="ECO:0000256" key="2">
    <source>
        <dbReference type="ARBA" id="ARBA00022475"/>
    </source>
</evidence>
<keyword evidence="6 10" id="KW-0472">Membrane</keyword>
<gene>
    <name evidence="12" type="ORF">OS493_007773</name>
</gene>
<feature type="transmembrane region" description="Helical" evidence="10">
    <location>
        <begin position="27"/>
        <end position="54"/>
    </location>
</feature>
<feature type="domain" description="G-protein coupled receptors family 1 profile" evidence="11">
    <location>
        <begin position="45"/>
        <end position="270"/>
    </location>
</feature>
<feature type="transmembrane region" description="Helical" evidence="10">
    <location>
        <begin position="98"/>
        <end position="125"/>
    </location>
</feature>
<dbReference type="PANTHER" id="PTHR22752">
    <property type="entry name" value="G PROTEIN-COUPLED RECEPTOR"/>
    <property type="match status" value="1"/>
</dbReference>
<comment type="similarity">
    <text evidence="9">Belongs to the G-protein coupled receptor 1 family.</text>
</comment>
<keyword evidence="7 9" id="KW-0675">Receptor</keyword>
<name>A0A9W9YUV9_9CNID</name>
<feature type="transmembrane region" description="Helical" evidence="10">
    <location>
        <begin position="146"/>
        <end position="165"/>
    </location>
</feature>
<comment type="subcellular location">
    <subcellularLocation>
        <location evidence="1">Cell membrane</location>
        <topology evidence="1">Multi-pass membrane protein</topology>
    </subcellularLocation>
</comment>
<dbReference type="PROSITE" id="PS00237">
    <property type="entry name" value="G_PROTEIN_RECEP_F1_1"/>
    <property type="match status" value="1"/>
</dbReference>
<evidence type="ECO:0000313" key="12">
    <source>
        <dbReference type="EMBL" id="KAJ7365124.1"/>
    </source>
</evidence>
<evidence type="ECO:0000256" key="5">
    <source>
        <dbReference type="ARBA" id="ARBA00023040"/>
    </source>
</evidence>
<dbReference type="Gene3D" id="1.20.1070.10">
    <property type="entry name" value="Rhodopsin 7-helix transmembrane proteins"/>
    <property type="match status" value="1"/>
</dbReference>
<feature type="transmembrane region" description="Helical" evidence="10">
    <location>
        <begin position="66"/>
        <end position="86"/>
    </location>
</feature>
<evidence type="ECO:0000256" key="3">
    <source>
        <dbReference type="ARBA" id="ARBA00022692"/>
    </source>
</evidence>
<evidence type="ECO:0000313" key="13">
    <source>
        <dbReference type="Proteomes" id="UP001163046"/>
    </source>
</evidence>
<evidence type="ECO:0000256" key="10">
    <source>
        <dbReference type="SAM" id="Phobius"/>
    </source>
</evidence>
<evidence type="ECO:0000256" key="7">
    <source>
        <dbReference type="ARBA" id="ARBA00023170"/>
    </source>
</evidence>
<comment type="caution">
    <text evidence="12">The sequence shown here is derived from an EMBL/GenBank/DDBJ whole genome shotgun (WGS) entry which is preliminary data.</text>
</comment>
<evidence type="ECO:0000256" key="6">
    <source>
        <dbReference type="ARBA" id="ARBA00023136"/>
    </source>
</evidence>
<dbReference type="SUPFAM" id="SSF81321">
    <property type="entry name" value="Family A G protein-coupled receptor-like"/>
    <property type="match status" value="1"/>
</dbReference>
<keyword evidence="5 9" id="KW-0297">G-protein coupled receptor</keyword>
<dbReference type="InterPro" id="IPR000276">
    <property type="entry name" value="GPCR_Rhodpsn"/>
</dbReference>
<evidence type="ECO:0000256" key="8">
    <source>
        <dbReference type="ARBA" id="ARBA00023224"/>
    </source>
</evidence>
<keyword evidence="8 9" id="KW-0807">Transducer</keyword>
<evidence type="ECO:0000256" key="9">
    <source>
        <dbReference type="RuleBase" id="RU000688"/>
    </source>
</evidence>
<proteinExistence type="inferred from homology"/>
<dbReference type="Pfam" id="PF00001">
    <property type="entry name" value="7tm_1"/>
    <property type="match status" value="1"/>
</dbReference>
<dbReference type="EMBL" id="MU827304">
    <property type="protein sequence ID" value="KAJ7365124.1"/>
    <property type="molecule type" value="Genomic_DNA"/>
</dbReference>
<dbReference type="InterPro" id="IPR017452">
    <property type="entry name" value="GPCR_Rhodpsn_7TM"/>
</dbReference>
<accession>A0A9W9YUV9</accession>
<dbReference type="PRINTS" id="PR00237">
    <property type="entry name" value="GPCRRHODOPSN"/>
</dbReference>
<feature type="transmembrane region" description="Helical" evidence="10">
    <location>
        <begin position="201"/>
        <end position="226"/>
    </location>
</feature>
<keyword evidence="2" id="KW-1003">Cell membrane</keyword>
<dbReference type="CDD" id="cd00637">
    <property type="entry name" value="7tm_classA_rhodopsin-like"/>
    <property type="match status" value="1"/>
</dbReference>
<dbReference type="Proteomes" id="UP001163046">
    <property type="component" value="Unassembled WGS sequence"/>
</dbReference>
<dbReference type="OrthoDB" id="5981357at2759"/>
<keyword evidence="13" id="KW-1185">Reference proteome</keyword>
<evidence type="ECO:0000256" key="1">
    <source>
        <dbReference type="ARBA" id="ARBA00004651"/>
    </source>
</evidence>
<evidence type="ECO:0000256" key="4">
    <source>
        <dbReference type="ARBA" id="ARBA00022989"/>
    </source>
</evidence>
<dbReference type="GO" id="GO:0004930">
    <property type="term" value="F:G protein-coupled receptor activity"/>
    <property type="evidence" value="ECO:0007669"/>
    <property type="project" value="UniProtKB-KW"/>
</dbReference>
<keyword evidence="3 9" id="KW-0812">Transmembrane</keyword>
<sequence length="270" mass="30153">MSTSTLSTVRWDFNSTGHSPSETDVDWWIIITYINLFLYILSVIGNGVVITAFAKDVQMRTTTNMLVVSHLLAEIAASSVGIVSHLTTLVTDEEPLVTSTWCVAGASVVKVCLGGGLLSLVGISVDRYLAVVKKVHHKVTRVRVQVFLIIIWTFSIVYGIPWHSIFHSRIKWNYVAWLIINCRVKAIGTGEDSTDRTAVDVFQFFLLLIAIGIPFFTMAFTSYRILRTALKTRRRVGIIGISVNHIAAAYIKSSFTTILVISIYFLCFIR</sequence>
<reference evidence="12" key="1">
    <citation type="submission" date="2023-01" db="EMBL/GenBank/DDBJ databases">
        <title>Genome assembly of the deep-sea coral Lophelia pertusa.</title>
        <authorList>
            <person name="Herrera S."/>
            <person name="Cordes E."/>
        </authorList>
    </citation>
    <scope>NUCLEOTIDE SEQUENCE</scope>
    <source>
        <strain evidence="12">USNM1676648</strain>
        <tissue evidence="12">Polyp</tissue>
    </source>
</reference>
<dbReference type="GO" id="GO:0005886">
    <property type="term" value="C:plasma membrane"/>
    <property type="evidence" value="ECO:0007669"/>
    <property type="project" value="UniProtKB-SubCell"/>
</dbReference>
<organism evidence="12 13">
    <name type="scientific">Desmophyllum pertusum</name>
    <dbReference type="NCBI Taxonomy" id="174260"/>
    <lineage>
        <taxon>Eukaryota</taxon>
        <taxon>Metazoa</taxon>
        <taxon>Cnidaria</taxon>
        <taxon>Anthozoa</taxon>
        <taxon>Hexacorallia</taxon>
        <taxon>Scleractinia</taxon>
        <taxon>Caryophylliina</taxon>
        <taxon>Caryophylliidae</taxon>
        <taxon>Desmophyllum</taxon>
    </lineage>
</organism>